<proteinExistence type="predicted"/>
<evidence type="ECO:0000313" key="1">
    <source>
        <dbReference type="EMBL" id="KKP74578.1"/>
    </source>
</evidence>
<gene>
    <name evidence="1" type="ORF">UR73_C0038G0011</name>
</gene>
<sequence length="65" mass="7864">MEEIKKEFFEQTHYLIGNKFNGFEQQAIWNWIETKFKEVERLSVPKIIVEQNGRGHSLVRLENKQ</sequence>
<protein>
    <submittedName>
        <fullName evidence="1">Uncharacterized protein</fullName>
    </submittedName>
</protein>
<reference evidence="1 2" key="1">
    <citation type="journal article" date="2015" name="Nature">
        <title>rRNA introns, odd ribosomes, and small enigmatic genomes across a large radiation of phyla.</title>
        <authorList>
            <person name="Brown C.T."/>
            <person name="Hug L.A."/>
            <person name="Thomas B.C."/>
            <person name="Sharon I."/>
            <person name="Castelle C.J."/>
            <person name="Singh A."/>
            <person name="Wilkins M.J."/>
            <person name="Williams K.H."/>
            <person name="Banfield J.F."/>
        </authorList>
    </citation>
    <scope>NUCLEOTIDE SEQUENCE [LARGE SCALE GENOMIC DNA]</scope>
</reference>
<comment type="caution">
    <text evidence="1">The sequence shown here is derived from an EMBL/GenBank/DDBJ whole genome shotgun (WGS) entry which is preliminary data.</text>
</comment>
<dbReference type="EMBL" id="LBQH01000038">
    <property type="protein sequence ID" value="KKP74578.1"/>
    <property type="molecule type" value="Genomic_DNA"/>
</dbReference>
<accession>A0A0G0BZH6</accession>
<name>A0A0G0BZH6_9BACT</name>
<dbReference type="AlphaFoldDB" id="A0A0G0BZH6"/>
<evidence type="ECO:0000313" key="2">
    <source>
        <dbReference type="Proteomes" id="UP000034816"/>
    </source>
</evidence>
<dbReference type="Proteomes" id="UP000034816">
    <property type="component" value="Unassembled WGS sequence"/>
</dbReference>
<organism evidence="1 2">
    <name type="scientific">candidate division WS6 bacterium GW2011_GWF1_35_23</name>
    <dbReference type="NCBI Taxonomy" id="1619097"/>
    <lineage>
        <taxon>Bacteria</taxon>
        <taxon>Candidatus Dojkabacteria</taxon>
    </lineage>
</organism>